<dbReference type="Proteomes" id="UP000286746">
    <property type="component" value="Unassembled WGS sequence"/>
</dbReference>
<reference evidence="1 2" key="1">
    <citation type="submission" date="2018-11" db="EMBL/GenBank/DDBJ databases">
        <title>Whole genome sequence of Streptomyces paromomycinus NBRC 15454(T).</title>
        <authorList>
            <person name="Komaki H."/>
            <person name="Tamura T."/>
        </authorList>
    </citation>
    <scope>NUCLEOTIDE SEQUENCE [LARGE SCALE GENOMIC DNA]</scope>
    <source>
        <strain evidence="1 2">NBRC 15454</strain>
    </source>
</reference>
<protein>
    <submittedName>
        <fullName evidence="1">Uncharacterized protein</fullName>
    </submittedName>
</protein>
<organism evidence="1 2">
    <name type="scientific">Streptomyces paromomycinus</name>
    <name type="common">Streptomyces rimosus subsp. paromomycinus</name>
    <dbReference type="NCBI Taxonomy" id="92743"/>
    <lineage>
        <taxon>Bacteria</taxon>
        <taxon>Bacillati</taxon>
        <taxon>Actinomycetota</taxon>
        <taxon>Actinomycetes</taxon>
        <taxon>Kitasatosporales</taxon>
        <taxon>Streptomycetaceae</taxon>
        <taxon>Streptomyces</taxon>
    </lineage>
</organism>
<keyword evidence="2" id="KW-1185">Reference proteome</keyword>
<evidence type="ECO:0000313" key="1">
    <source>
        <dbReference type="EMBL" id="GCD40710.1"/>
    </source>
</evidence>
<dbReference type="RefSeq" id="WP_125051174.1">
    <property type="nucleotide sequence ID" value="NZ_BHZD01000001.1"/>
</dbReference>
<name>A0A401VUG0_STREY</name>
<proteinExistence type="predicted"/>
<evidence type="ECO:0000313" key="2">
    <source>
        <dbReference type="Proteomes" id="UP000286746"/>
    </source>
</evidence>
<accession>A0A401VUG0</accession>
<sequence length="197" mass="21531">MQRRDCRLAQTRYLAAGRQGQWEVAPHPWNVLKGLVAACFVAQGQTDRWQTVTTAYAQVKGYSTGSCKYRAAFRVLEELALFRIRHPDGKVVFGAAPAGRNACPNGITDHSSTTVYQGGDFFISGTWPVPVSVYFNNRKVPFQAGDPNDRCCHKGILPVEVPADLPLGKAQVSLRGDGNAFRLDGPTVTVLRPQSSP</sequence>
<dbReference type="EMBL" id="BHZD01000001">
    <property type="protein sequence ID" value="GCD40710.1"/>
    <property type="molecule type" value="Genomic_DNA"/>
</dbReference>
<gene>
    <name evidence="1" type="ORF">GKJPGBOP_00363</name>
</gene>
<comment type="caution">
    <text evidence="1">The sequence shown here is derived from an EMBL/GenBank/DDBJ whole genome shotgun (WGS) entry which is preliminary data.</text>
</comment>
<dbReference type="AlphaFoldDB" id="A0A401VUG0"/>